<dbReference type="Gene3D" id="3.40.50.12690">
    <property type="match status" value="1"/>
</dbReference>
<dbReference type="AlphaFoldDB" id="A0AAN7RUD5"/>
<feature type="region of interest" description="Disordered" evidence="2">
    <location>
        <begin position="163"/>
        <end position="191"/>
    </location>
</feature>
<evidence type="ECO:0000313" key="5">
    <source>
        <dbReference type="Proteomes" id="UP001333110"/>
    </source>
</evidence>
<sequence>MDVATQMELPRKHAATQVSGSMECQSLSLFTDGSHEDSCVRCNQVDDLLCMVAELREEVERLRSIREAEKEIDWWCHALPPCPPPPHTHTHPPRQEQEQQQPPVKTHDQGDPASSPYRAEGSSSKEKSEWRQVHTRGGTQTPSLPTSPLQVPLYNRYEALEVEGQSMDDRDGSPSTLEVLPRSEKRTSHINTTSTRKRRWVIVVGDSLLRGTEGLICRTDPPLREVCCLPGARVKDITRILPSLVRPSDYYPLLLFHVGGDEAATPSPRAIKRDFRALGRLETWTTAQLKCLYTNAHSMGNKQEELEAIVHQENYDIVAITETWWDDSHNWSAVTDGYKLFRRDRKGRRGSAVALYVTAGRSLTIASPCSCKAFDTVSHSILLEKLADHGLDRCTLRWVKNWLDGRAQRVVVNGVYSSWRPVTSGVPQGSVLGPVLFNIFISGLDEGIECTLSKFADDTKLCGSVDLLEGRKALQRDPDRLDQWARANCMRFNKAKCNVLHLGHNNPTQWYRLGEEWLESCLAEKDLGVLVDSRLTMSQQCAQVAKKANGILACIRNSVASRTREVIVPLYSAVVRPHLEYCVLFWALHYKKDIEVLERVQRRAMKLVKGLEQKSYEERLRELGLFSLERRRLRGDLIALYNYLKGGCREVGVGLFSQVTSDRMRGNGLKLRQGRFRLDIRKFFFTERVIKHWNRLPREVVESPSLEVFKRHLDVF</sequence>
<dbReference type="EMBL" id="JAUNZN010000005">
    <property type="protein sequence ID" value="KAK4820819.1"/>
    <property type="molecule type" value="Genomic_DNA"/>
</dbReference>
<feature type="region of interest" description="Disordered" evidence="2">
    <location>
        <begin position="83"/>
        <end position="151"/>
    </location>
</feature>
<dbReference type="Gene3D" id="3.60.10.10">
    <property type="entry name" value="Endonuclease/exonuclease/phosphatase"/>
    <property type="match status" value="1"/>
</dbReference>
<evidence type="ECO:0000313" key="4">
    <source>
        <dbReference type="EMBL" id="KAK4820819.1"/>
    </source>
</evidence>
<evidence type="ECO:0000256" key="2">
    <source>
        <dbReference type="SAM" id="MobiDB-lite"/>
    </source>
</evidence>
<accession>A0AAN7RUD5</accession>
<protein>
    <recommendedName>
        <fullName evidence="3">Reverse transcriptase domain-containing protein</fullName>
    </recommendedName>
</protein>
<comment type="caution">
    <text evidence="4">The sequence shown here is derived from an EMBL/GenBank/DDBJ whole genome shotgun (WGS) entry which is preliminary data.</text>
</comment>
<feature type="domain" description="Reverse transcriptase" evidence="3">
    <location>
        <begin position="372"/>
        <end position="501"/>
    </location>
</feature>
<keyword evidence="5" id="KW-1185">Reference proteome</keyword>
<reference evidence="4 5" key="1">
    <citation type="journal article" date="2023" name="J. Hered.">
        <title>Chromosome-level genome of the wood stork (Mycteria americana) provides insight into avian chromosome evolution.</title>
        <authorList>
            <person name="Flamio R. Jr."/>
            <person name="Ramstad K.M."/>
        </authorList>
    </citation>
    <scope>NUCLEOTIDE SEQUENCE [LARGE SCALE GENOMIC DNA]</scope>
    <source>
        <strain evidence="4">JAX WOST 10</strain>
    </source>
</reference>
<evidence type="ECO:0000256" key="1">
    <source>
        <dbReference type="SAM" id="Coils"/>
    </source>
</evidence>
<feature type="compositionally biased region" description="Basic and acidic residues" evidence="2">
    <location>
        <begin position="123"/>
        <end position="132"/>
    </location>
</feature>
<dbReference type="Proteomes" id="UP001333110">
    <property type="component" value="Unassembled WGS sequence"/>
</dbReference>
<dbReference type="SUPFAM" id="SSF56219">
    <property type="entry name" value="DNase I-like"/>
    <property type="match status" value="1"/>
</dbReference>
<proteinExistence type="predicted"/>
<dbReference type="InterPro" id="IPR036691">
    <property type="entry name" value="Endo/exonu/phosph_ase_sf"/>
</dbReference>
<gene>
    <name evidence="4" type="ORF">QYF61_007213</name>
</gene>
<feature type="coiled-coil region" evidence="1">
    <location>
        <begin position="45"/>
        <end position="72"/>
    </location>
</feature>
<feature type="compositionally biased region" description="Polar residues" evidence="2">
    <location>
        <begin position="137"/>
        <end position="149"/>
    </location>
</feature>
<dbReference type="SUPFAM" id="SSF56672">
    <property type="entry name" value="DNA/RNA polymerases"/>
    <property type="match status" value="1"/>
</dbReference>
<dbReference type="PANTHER" id="PTHR33332">
    <property type="entry name" value="REVERSE TRANSCRIPTASE DOMAIN-CONTAINING PROTEIN"/>
    <property type="match status" value="1"/>
</dbReference>
<dbReference type="InterPro" id="IPR043502">
    <property type="entry name" value="DNA/RNA_pol_sf"/>
</dbReference>
<name>A0AAN7RUD5_MYCAM</name>
<dbReference type="Pfam" id="PF00078">
    <property type="entry name" value="RVT_1"/>
    <property type="match status" value="1"/>
</dbReference>
<organism evidence="4 5">
    <name type="scientific">Mycteria americana</name>
    <name type="common">Wood stork</name>
    <dbReference type="NCBI Taxonomy" id="33587"/>
    <lineage>
        <taxon>Eukaryota</taxon>
        <taxon>Metazoa</taxon>
        <taxon>Chordata</taxon>
        <taxon>Craniata</taxon>
        <taxon>Vertebrata</taxon>
        <taxon>Euteleostomi</taxon>
        <taxon>Archelosauria</taxon>
        <taxon>Archosauria</taxon>
        <taxon>Dinosauria</taxon>
        <taxon>Saurischia</taxon>
        <taxon>Theropoda</taxon>
        <taxon>Coelurosauria</taxon>
        <taxon>Aves</taxon>
        <taxon>Neognathae</taxon>
        <taxon>Neoaves</taxon>
        <taxon>Aequornithes</taxon>
        <taxon>Ciconiiformes</taxon>
        <taxon>Ciconiidae</taxon>
        <taxon>Mycteria</taxon>
    </lineage>
</organism>
<keyword evidence="1" id="KW-0175">Coiled coil</keyword>
<evidence type="ECO:0000259" key="3">
    <source>
        <dbReference type="Pfam" id="PF00078"/>
    </source>
</evidence>
<dbReference type="InterPro" id="IPR000477">
    <property type="entry name" value="RT_dom"/>
</dbReference>